<evidence type="ECO:0000256" key="1">
    <source>
        <dbReference type="SAM" id="Phobius"/>
    </source>
</evidence>
<keyword evidence="1" id="KW-0812">Transmembrane</keyword>
<dbReference type="Proteomes" id="UP000199208">
    <property type="component" value="Unassembled WGS sequence"/>
</dbReference>
<gene>
    <name evidence="2" type="ORF">SAMN03080599_00348</name>
</gene>
<reference evidence="2 3" key="1">
    <citation type="submission" date="2016-10" db="EMBL/GenBank/DDBJ databases">
        <authorList>
            <person name="de Groot N.N."/>
        </authorList>
    </citation>
    <scope>NUCLEOTIDE SEQUENCE [LARGE SCALE GENOMIC DNA]</scope>
    <source>
        <strain evidence="2 3">DSM 2784</strain>
    </source>
</reference>
<keyword evidence="3" id="KW-1185">Reference proteome</keyword>
<name>A0A1G5RRC3_9FIRM</name>
<protein>
    <submittedName>
        <fullName evidence="2">Uncharacterized protein</fullName>
    </submittedName>
</protein>
<feature type="transmembrane region" description="Helical" evidence="1">
    <location>
        <begin position="27"/>
        <end position="47"/>
    </location>
</feature>
<keyword evidence="1" id="KW-1133">Transmembrane helix</keyword>
<dbReference type="STRING" id="1120920.SAMN03080599_00348"/>
<dbReference type="RefSeq" id="WP_092589153.1">
    <property type="nucleotide sequence ID" value="NZ_FMWL01000001.1"/>
</dbReference>
<evidence type="ECO:0000313" key="2">
    <source>
        <dbReference type="EMBL" id="SCZ76645.1"/>
    </source>
</evidence>
<dbReference type="AlphaFoldDB" id="A0A1G5RRC3"/>
<proteinExistence type="predicted"/>
<dbReference type="EMBL" id="FMWL01000001">
    <property type="protein sequence ID" value="SCZ76645.1"/>
    <property type="molecule type" value="Genomic_DNA"/>
</dbReference>
<organism evidence="2 3">
    <name type="scientific">Acidaminobacter hydrogenoformans DSM 2784</name>
    <dbReference type="NCBI Taxonomy" id="1120920"/>
    <lineage>
        <taxon>Bacteria</taxon>
        <taxon>Bacillati</taxon>
        <taxon>Bacillota</taxon>
        <taxon>Clostridia</taxon>
        <taxon>Peptostreptococcales</taxon>
        <taxon>Acidaminobacteraceae</taxon>
        <taxon>Acidaminobacter</taxon>
    </lineage>
</organism>
<sequence length="76" mass="8332">MNVVIIKGINQLKKAVTTHLADERGQFAVDMVIGIVVSIVLAAVIVMPSMETLVEDMVTSLTTWWANIELTVFKTS</sequence>
<keyword evidence="1" id="KW-0472">Membrane</keyword>
<evidence type="ECO:0000313" key="3">
    <source>
        <dbReference type="Proteomes" id="UP000199208"/>
    </source>
</evidence>
<accession>A0A1G5RRC3</accession>